<dbReference type="GO" id="GO:0022857">
    <property type="term" value="F:transmembrane transporter activity"/>
    <property type="evidence" value="ECO:0007669"/>
    <property type="project" value="InterPro"/>
</dbReference>
<name>A0A6S6Z067_9BURK</name>
<dbReference type="SUPFAM" id="SSF103473">
    <property type="entry name" value="MFS general substrate transporter"/>
    <property type="match status" value="1"/>
</dbReference>
<evidence type="ECO:0000256" key="4">
    <source>
        <dbReference type="SAM" id="Phobius"/>
    </source>
</evidence>
<evidence type="ECO:0000256" key="1">
    <source>
        <dbReference type="ARBA" id="ARBA00022692"/>
    </source>
</evidence>
<keyword evidence="1 4" id="KW-0812">Transmembrane</keyword>
<reference evidence="6 7" key="1">
    <citation type="submission" date="2020-04" db="EMBL/GenBank/DDBJ databases">
        <authorList>
            <person name="De Canck E."/>
        </authorList>
    </citation>
    <scope>NUCLEOTIDE SEQUENCE [LARGE SCALE GENOMIC DNA]</scope>
    <source>
        <strain evidence="6 7">LMG 3431</strain>
    </source>
</reference>
<feature type="transmembrane region" description="Helical" evidence="4">
    <location>
        <begin position="12"/>
        <end position="33"/>
    </location>
</feature>
<dbReference type="AlphaFoldDB" id="A0A6S6Z067"/>
<dbReference type="PROSITE" id="PS50850">
    <property type="entry name" value="MFS"/>
    <property type="match status" value="1"/>
</dbReference>
<dbReference type="InterPro" id="IPR036259">
    <property type="entry name" value="MFS_trans_sf"/>
</dbReference>
<keyword evidence="3 4" id="KW-0472">Membrane</keyword>
<gene>
    <name evidence="6" type="ORF">LMG3431_02459</name>
</gene>
<dbReference type="InterPro" id="IPR020846">
    <property type="entry name" value="MFS_dom"/>
</dbReference>
<evidence type="ECO:0000256" key="3">
    <source>
        <dbReference type="ARBA" id="ARBA00023136"/>
    </source>
</evidence>
<protein>
    <submittedName>
        <fullName evidence="6">L-lactate transporter</fullName>
    </submittedName>
</protein>
<dbReference type="Proteomes" id="UP000494108">
    <property type="component" value="Unassembled WGS sequence"/>
</dbReference>
<feature type="transmembrane region" description="Helical" evidence="4">
    <location>
        <begin position="349"/>
        <end position="368"/>
    </location>
</feature>
<feature type="transmembrane region" description="Helical" evidence="4">
    <location>
        <begin position="316"/>
        <end position="337"/>
    </location>
</feature>
<evidence type="ECO:0000256" key="2">
    <source>
        <dbReference type="ARBA" id="ARBA00022989"/>
    </source>
</evidence>
<evidence type="ECO:0000313" key="7">
    <source>
        <dbReference type="Proteomes" id="UP000494108"/>
    </source>
</evidence>
<dbReference type="EMBL" id="CADIJX010000003">
    <property type="protein sequence ID" value="CAB3646287.1"/>
    <property type="molecule type" value="Genomic_DNA"/>
</dbReference>
<feature type="transmembrane region" description="Helical" evidence="4">
    <location>
        <begin position="169"/>
        <end position="191"/>
    </location>
</feature>
<evidence type="ECO:0000259" key="5">
    <source>
        <dbReference type="PROSITE" id="PS50850"/>
    </source>
</evidence>
<proteinExistence type="predicted"/>
<sequence>MPSPLAKSSPDASSLWLLVLAGGIVMGLALGVRHVQGLFLLPVSMDRGWSRETFAMAMAVQNLTWGIAQPFTGMIADRFGSAKVIAGGLVCYALGLVGMAYAATPAVFLLTAGVCIGIALSGTAFAVIYGALSRLVPAERRGWALGGAGAVGGLGQFTMVPAAQWLIGGWGWVSALLVFAVTLAIVLPLAWPLREPARGAHDPASPDAGLTMRAAIREAFAQPGFWLLNLGFLACGFQLAFIGTHLPAYLMDKGLRAADAVAALAIIALTNVMGTYVCGVLGTRHRRKYLLAGIYLLRTAAIALFLLLPLSTWTVYAFAAIIGFVWLGTVPLTNGLITQVFGVRYITTLFGFVFFGHQLGSFLGVWLGGVVFEATRSYDLIWLGAMALGILSAMLHWPIDDREITRVRPVSVSG</sequence>
<dbReference type="Pfam" id="PF07690">
    <property type="entry name" value="MFS_1"/>
    <property type="match status" value="1"/>
</dbReference>
<evidence type="ECO:0000313" key="6">
    <source>
        <dbReference type="EMBL" id="CAB3646287.1"/>
    </source>
</evidence>
<dbReference type="Gene3D" id="1.20.1250.20">
    <property type="entry name" value="MFS general substrate transporter like domains"/>
    <property type="match status" value="1"/>
</dbReference>
<feature type="transmembrane region" description="Helical" evidence="4">
    <location>
        <begin position="289"/>
        <end position="310"/>
    </location>
</feature>
<accession>A0A6S6Z067</accession>
<feature type="domain" description="Major facilitator superfamily (MFS) profile" evidence="5">
    <location>
        <begin position="15"/>
        <end position="404"/>
    </location>
</feature>
<keyword evidence="7" id="KW-1185">Reference proteome</keyword>
<dbReference type="InterPro" id="IPR011701">
    <property type="entry name" value="MFS"/>
</dbReference>
<dbReference type="InterPro" id="IPR050327">
    <property type="entry name" value="Proton-linked_MCT"/>
</dbReference>
<feature type="transmembrane region" description="Helical" evidence="4">
    <location>
        <begin position="84"/>
        <end position="102"/>
    </location>
</feature>
<feature type="transmembrane region" description="Helical" evidence="4">
    <location>
        <begin position="143"/>
        <end position="163"/>
    </location>
</feature>
<feature type="transmembrane region" description="Helical" evidence="4">
    <location>
        <begin position="226"/>
        <end position="248"/>
    </location>
</feature>
<dbReference type="CDD" id="cd17355">
    <property type="entry name" value="MFS_YcxA_like"/>
    <property type="match status" value="1"/>
</dbReference>
<feature type="transmembrane region" description="Helical" evidence="4">
    <location>
        <begin position="260"/>
        <end position="282"/>
    </location>
</feature>
<keyword evidence="2 4" id="KW-1133">Transmembrane helix</keyword>
<feature type="transmembrane region" description="Helical" evidence="4">
    <location>
        <begin position="108"/>
        <end position="131"/>
    </location>
</feature>
<organism evidence="6 7">
    <name type="scientific">Achromobacter pestifer</name>
    <dbReference type="NCBI Taxonomy" id="1353889"/>
    <lineage>
        <taxon>Bacteria</taxon>
        <taxon>Pseudomonadati</taxon>
        <taxon>Pseudomonadota</taxon>
        <taxon>Betaproteobacteria</taxon>
        <taxon>Burkholderiales</taxon>
        <taxon>Alcaligenaceae</taxon>
        <taxon>Achromobacter</taxon>
    </lineage>
</organism>
<dbReference type="PANTHER" id="PTHR11360:SF284">
    <property type="entry name" value="EG:103B4.3 PROTEIN-RELATED"/>
    <property type="match status" value="1"/>
</dbReference>
<dbReference type="RefSeq" id="WP_175174776.1">
    <property type="nucleotide sequence ID" value="NZ_CADIJX010000003.1"/>
</dbReference>
<dbReference type="PANTHER" id="PTHR11360">
    <property type="entry name" value="MONOCARBOXYLATE TRANSPORTER"/>
    <property type="match status" value="1"/>
</dbReference>
<feature type="transmembrane region" description="Helical" evidence="4">
    <location>
        <begin position="380"/>
        <end position="399"/>
    </location>
</feature>